<dbReference type="Gene3D" id="3.40.30.10">
    <property type="entry name" value="Glutaredoxin"/>
    <property type="match status" value="1"/>
</dbReference>
<protein>
    <recommendedName>
        <fullName evidence="3">Glutaredoxin</fullName>
    </recommendedName>
</protein>
<name>A0A0R2NM56_9ACTN</name>
<dbReference type="Pfam" id="PF05768">
    <property type="entry name" value="Glrx-like"/>
    <property type="match status" value="1"/>
</dbReference>
<accession>A0A0R2NM56</accession>
<dbReference type="InterPro" id="IPR008554">
    <property type="entry name" value="Glutaredoxin-like"/>
</dbReference>
<reference evidence="1 2" key="1">
    <citation type="submission" date="2015-10" db="EMBL/GenBank/DDBJ databases">
        <title>Metagenome-Assembled Genomes uncover a global brackish microbiome.</title>
        <authorList>
            <person name="Hugerth L.W."/>
            <person name="Larsson J."/>
            <person name="Alneberg J."/>
            <person name="Lindh M.V."/>
            <person name="Legrand C."/>
            <person name="Pinhassi J."/>
            <person name="Andersson A.F."/>
        </authorList>
    </citation>
    <scope>NUCLEOTIDE SEQUENCE [LARGE SCALE GENOMIC DNA]</scope>
    <source>
        <strain evidence="1">BACL2 MAG-120802-bin41</strain>
    </source>
</reference>
<comment type="caution">
    <text evidence="1">The sequence shown here is derived from an EMBL/GenBank/DDBJ whole genome shotgun (WGS) entry which is preliminary data.</text>
</comment>
<evidence type="ECO:0000313" key="1">
    <source>
        <dbReference type="EMBL" id="KRO26791.1"/>
    </source>
</evidence>
<proteinExistence type="predicted"/>
<gene>
    <name evidence="1" type="ORF">ABR60_04540</name>
</gene>
<sequence length="90" mass="10540">MANPADLKKEPLVQIFSRQNCHLCQEAEGIVREVIKDLAFRLEIIYIDGDQELERLYGEEVPVTLINGAKHDYFRVDKKRFSEAILRQHQ</sequence>
<dbReference type="InterPro" id="IPR036249">
    <property type="entry name" value="Thioredoxin-like_sf"/>
</dbReference>
<evidence type="ECO:0000313" key="2">
    <source>
        <dbReference type="Proteomes" id="UP000053941"/>
    </source>
</evidence>
<dbReference type="EMBL" id="LIAS01000283">
    <property type="protein sequence ID" value="KRO26791.1"/>
    <property type="molecule type" value="Genomic_DNA"/>
</dbReference>
<organism evidence="1 2">
    <name type="scientific">Actinobacteria bacterium BACL2 MAG-120802-bin41</name>
    <dbReference type="NCBI Taxonomy" id="1655568"/>
    <lineage>
        <taxon>Bacteria</taxon>
        <taxon>Bacillati</taxon>
        <taxon>Actinomycetota</taxon>
        <taxon>Actinomycetes</taxon>
        <taxon>Actinomycetes incertae sedis</taxon>
        <taxon>ac1 cluster</taxon>
    </lineage>
</organism>
<evidence type="ECO:0008006" key="3">
    <source>
        <dbReference type="Google" id="ProtNLM"/>
    </source>
</evidence>
<dbReference type="AlphaFoldDB" id="A0A0R2NM56"/>
<dbReference type="Proteomes" id="UP000053941">
    <property type="component" value="Unassembled WGS sequence"/>
</dbReference>
<dbReference type="SUPFAM" id="SSF52833">
    <property type="entry name" value="Thioredoxin-like"/>
    <property type="match status" value="1"/>
</dbReference>